<dbReference type="PROSITE" id="PS50003">
    <property type="entry name" value="PH_DOMAIN"/>
    <property type="match status" value="1"/>
</dbReference>
<feature type="domain" description="PH" evidence="3">
    <location>
        <begin position="31"/>
        <end position="157"/>
    </location>
</feature>
<feature type="compositionally biased region" description="Polar residues" evidence="2">
    <location>
        <begin position="725"/>
        <end position="752"/>
    </location>
</feature>
<comment type="caution">
    <text evidence="5">The sequence shown here is derived from an EMBL/GenBank/DDBJ whole genome shotgun (WGS) entry which is preliminary data.</text>
</comment>
<dbReference type="PANTHER" id="PTHR22902">
    <property type="entry name" value="SESQUIPEDALIAN"/>
    <property type="match status" value="1"/>
</dbReference>
<dbReference type="InterPro" id="IPR011993">
    <property type="entry name" value="PH-like_dom_sf"/>
</dbReference>
<dbReference type="CDD" id="cd00821">
    <property type="entry name" value="PH"/>
    <property type="match status" value="1"/>
</dbReference>
<dbReference type="Gene3D" id="2.30.29.30">
    <property type="entry name" value="Pleckstrin-homology domain (PH domain)/Phosphotyrosine-binding domain (PTB)"/>
    <property type="match status" value="1"/>
</dbReference>
<dbReference type="PANTHER" id="PTHR22902:SF49">
    <property type="entry name" value="OS03G0666200 PROTEIN"/>
    <property type="match status" value="1"/>
</dbReference>
<dbReference type="Gene3D" id="2.40.50.40">
    <property type="match status" value="1"/>
</dbReference>
<evidence type="ECO:0000259" key="4">
    <source>
        <dbReference type="PROSITE" id="PS50013"/>
    </source>
</evidence>
<organism evidence="5 6">
    <name type="scientific">Xanthoceras sorbifolium</name>
    <dbReference type="NCBI Taxonomy" id="99658"/>
    <lineage>
        <taxon>Eukaryota</taxon>
        <taxon>Viridiplantae</taxon>
        <taxon>Streptophyta</taxon>
        <taxon>Embryophyta</taxon>
        <taxon>Tracheophyta</taxon>
        <taxon>Spermatophyta</taxon>
        <taxon>Magnoliopsida</taxon>
        <taxon>eudicotyledons</taxon>
        <taxon>Gunneridae</taxon>
        <taxon>Pentapetalae</taxon>
        <taxon>rosids</taxon>
        <taxon>malvids</taxon>
        <taxon>Sapindales</taxon>
        <taxon>Sapindaceae</taxon>
        <taxon>Xanthoceroideae</taxon>
        <taxon>Xanthoceras</taxon>
    </lineage>
</organism>
<dbReference type="SUPFAM" id="SSF50729">
    <property type="entry name" value="PH domain-like"/>
    <property type="match status" value="1"/>
</dbReference>
<keyword evidence="6" id="KW-1185">Reference proteome</keyword>
<dbReference type="Proteomes" id="UP000827721">
    <property type="component" value="Unassembled WGS sequence"/>
</dbReference>
<dbReference type="SUPFAM" id="SSF54160">
    <property type="entry name" value="Chromo domain-like"/>
    <property type="match status" value="1"/>
</dbReference>
<dbReference type="SMART" id="SM00233">
    <property type="entry name" value="PH"/>
    <property type="match status" value="1"/>
</dbReference>
<evidence type="ECO:0000256" key="1">
    <source>
        <dbReference type="SAM" id="Coils"/>
    </source>
</evidence>
<evidence type="ECO:0000313" key="6">
    <source>
        <dbReference type="Proteomes" id="UP000827721"/>
    </source>
</evidence>
<evidence type="ECO:0000256" key="2">
    <source>
        <dbReference type="SAM" id="MobiDB-lite"/>
    </source>
</evidence>
<dbReference type="InterPro" id="IPR023780">
    <property type="entry name" value="Chromo_domain"/>
</dbReference>
<protein>
    <recommendedName>
        <fullName evidence="7">PH domain-containing protein</fullName>
    </recommendedName>
</protein>
<proteinExistence type="predicted"/>
<feature type="domain" description="Chromo" evidence="4">
    <location>
        <begin position="404"/>
        <end position="469"/>
    </location>
</feature>
<dbReference type="InterPro" id="IPR016197">
    <property type="entry name" value="Chromo-like_dom_sf"/>
</dbReference>
<dbReference type="InterPro" id="IPR036397">
    <property type="entry name" value="RNaseH_sf"/>
</dbReference>
<dbReference type="InterPro" id="IPR045188">
    <property type="entry name" value="Boi1/Boi2-like"/>
</dbReference>
<dbReference type="PROSITE" id="PS50013">
    <property type="entry name" value="CHROMO_2"/>
    <property type="match status" value="1"/>
</dbReference>
<evidence type="ECO:0008006" key="7">
    <source>
        <dbReference type="Google" id="ProtNLM"/>
    </source>
</evidence>
<keyword evidence="1" id="KW-0175">Coiled coil</keyword>
<feature type="coiled-coil region" evidence="1">
    <location>
        <begin position="529"/>
        <end position="591"/>
    </location>
</feature>
<dbReference type="EMBL" id="JAFEMO010000001">
    <property type="protein sequence ID" value="KAH7578446.1"/>
    <property type="molecule type" value="Genomic_DNA"/>
</dbReference>
<dbReference type="InterPro" id="IPR001849">
    <property type="entry name" value="PH_domain"/>
</dbReference>
<feature type="region of interest" description="Disordered" evidence="2">
    <location>
        <begin position="638"/>
        <end position="663"/>
    </location>
</feature>
<feature type="region of interest" description="Disordered" evidence="2">
    <location>
        <begin position="718"/>
        <end position="752"/>
    </location>
</feature>
<feature type="compositionally biased region" description="Polar residues" evidence="2">
    <location>
        <begin position="648"/>
        <end position="657"/>
    </location>
</feature>
<dbReference type="Pfam" id="PF00385">
    <property type="entry name" value="Chromo"/>
    <property type="match status" value="1"/>
</dbReference>
<evidence type="ECO:0000313" key="5">
    <source>
        <dbReference type="EMBL" id="KAH7578446.1"/>
    </source>
</evidence>
<dbReference type="InterPro" id="IPR000953">
    <property type="entry name" value="Chromo/chromo_shadow_dom"/>
</dbReference>
<accession>A0ABQ8INZ9</accession>
<dbReference type="Gene3D" id="3.30.420.10">
    <property type="entry name" value="Ribonuclease H-like superfamily/Ribonuclease H"/>
    <property type="match status" value="1"/>
</dbReference>
<reference evidence="5 6" key="1">
    <citation type="submission" date="2021-02" db="EMBL/GenBank/DDBJ databases">
        <title>Plant Genome Project.</title>
        <authorList>
            <person name="Zhang R.-G."/>
        </authorList>
    </citation>
    <scope>NUCLEOTIDE SEQUENCE [LARGE SCALE GENOMIC DNA]</scope>
    <source>
        <tissue evidence="5">Leaves</tissue>
    </source>
</reference>
<name>A0ABQ8INZ9_9ROSI</name>
<gene>
    <name evidence="5" type="ORF">JRO89_XS01G0382900</name>
</gene>
<sequence length="752" mass="83916">MASTNGASTRVGDTESSLERIKRQLASGSGRNLLQGPLLKRSETVNDLLSLDLLIHFLIFASVRLLLRKWNERWVILDPTTGKMEYKTRRNEPTVKGTIIFDENSTITLSPVNFHAVAFFLTILLDIGTPQKKDYFLCAETPGAARAWVSTLQLKVNMFNSLFTGKSRREPAGSLANRINWNAISQSDDKDGLSTYIQGHFSSCSLGCLSYLVLEGLGAAQLVLKAHKEAVNSLSGTGSAKLGTVAAVVAAANSTALECSKEIEAAMQISLRNALGMVTNRITDGPMDDLTIMKYVKSWDSVLPQAEFAYNNSVNRSIKKTPFEATYGLKPQTVFDLVPLPQNTRVSDEGEAFAEHIRAIHEERERFPKGTYHKLKARKFGPWSDGDMRAVTDQIQQLPIATRDTIEDSLDVREVRSRRGSPYRHFLVKWLGKPASESTWIAEEELKKVDPEIYDEYLKETLRVKDEELQNLARDLRARDSTIREIADKLSETAEAAEAAASAAHTMDEQRRIACAEIERVTQNSAKQLETSMLKLREYEEKVMALSKEKDQLIKHRDSALQEAHLWRSELAKARERVVILEAAVVRGEEKVRVAEADAEARIKEAAQKEADAVKSKEELLAYVNMLQSQLQRQQIDTKQVFEEKTESSNTDNSLPQTKDVDLSEENVDKACLSVSRAVPVPGESVVHMTVDQVNHRAIRDGEWSDIQATEARIADVREVAPETEGSSLDISVVSTPINNNHEQGANSFHQP</sequence>
<evidence type="ECO:0000259" key="3">
    <source>
        <dbReference type="PROSITE" id="PS50003"/>
    </source>
</evidence>